<protein>
    <submittedName>
        <fullName evidence="1">Uncharacterized protein</fullName>
    </submittedName>
</protein>
<organism evidence="1 2">
    <name type="scientific">Bacillus thuringiensis</name>
    <dbReference type="NCBI Taxonomy" id="1428"/>
    <lineage>
        <taxon>Bacteria</taxon>
        <taxon>Bacillati</taxon>
        <taxon>Bacillota</taxon>
        <taxon>Bacilli</taxon>
        <taxon>Bacillales</taxon>
        <taxon>Bacillaceae</taxon>
        <taxon>Bacillus</taxon>
        <taxon>Bacillus cereus group</taxon>
    </lineage>
</organism>
<evidence type="ECO:0000313" key="2">
    <source>
        <dbReference type="Proteomes" id="UP000223445"/>
    </source>
</evidence>
<dbReference type="EMBL" id="NUPM01000007">
    <property type="protein sequence ID" value="PGZ03337.1"/>
    <property type="molecule type" value="Genomic_DNA"/>
</dbReference>
<dbReference type="Proteomes" id="UP000223445">
    <property type="component" value="Unassembled WGS sequence"/>
</dbReference>
<sequence length="73" mass="8447">MSKNEVVIYQNKRGMVRNMNGVFTASKLMKASQVRQQCAELRNNPALIIAMELEAKKKIYEMNRKVSSRREVS</sequence>
<reference evidence="1 2" key="1">
    <citation type="submission" date="2017-09" db="EMBL/GenBank/DDBJ databases">
        <title>Large-scale bioinformatics analysis of Bacillus genomes uncovers conserved roles of natural products in bacterial physiology.</title>
        <authorList>
            <consortium name="Agbiome Team Llc"/>
            <person name="Bleich R.M."/>
            <person name="Grubbs K.J."/>
            <person name="Santa Maria K.C."/>
            <person name="Allen S.E."/>
            <person name="Farag S."/>
            <person name="Shank E.A."/>
            <person name="Bowers A."/>
        </authorList>
    </citation>
    <scope>NUCLEOTIDE SEQUENCE [LARGE SCALE GENOMIC DNA]</scope>
    <source>
        <strain evidence="1 2">AFS030179</strain>
    </source>
</reference>
<name>A0AB36VC88_BACTU</name>
<gene>
    <name evidence="1" type="ORF">COE48_13585</name>
</gene>
<comment type="caution">
    <text evidence="1">The sequence shown here is derived from an EMBL/GenBank/DDBJ whole genome shotgun (WGS) entry which is preliminary data.</text>
</comment>
<evidence type="ECO:0000313" key="1">
    <source>
        <dbReference type="EMBL" id="PGZ03337.1"/>
    </source>
</evidence>
<dbReference type="AlphaFoldDB" id="A0AB36VC88"/>
<accession>A0AB36VC88</accession>
<proteinExistence type="predicted"/>